<evidence type="ECO:0000256" key="1">
    <source>
        <dbReference type="ARBA" id="ARBA00023015"/>
    </source>
</evidence>
<evidence type="ECO:0000313" key="5">
    <source>
        <dbReference type="EMBL" id="MFI6498349.1"/>
    </source>
</evidence>
<evidence type="ECO:0000256" key="3">
    <source>
        <dbReference type="ARBA" id="ARBA00023163"/>
    </source>
</evidence>
<gene>
    <name evidence="5" type="ORF">ACIBG2_13235</name>
</gene>
<dbReference type="InterPro" id="IPR036388">
    <property type="entry name" value="WH-like_DNA-bd_sf"/>
</dbReference>
<keyword evidence="2" id="KW-0238">DNA-binding</keyword>
<keyword evidence="6" id="KW-1185">Reference proteome</keyword>
<evidence type="ECO:0000256" key="2">
    <source>
        <dbReference type="ARBA" id="ARBA00023125"/>
    </source>
</evidence>
<reference evidence="5 6" key="1">
    <citation type="submission" date="2024-10" db="EMBL/GenBank/DDBJ databases">
        <title>The Natural Products Discovery Center: Release of the First 8490 Sequenced Strains for Exploring Actinobacteria Biosynthetic Diversity.</title>
        <authorList>
            <person name="Kalkreuter E."/>
            <person name="Kautsar S.A."/>
            <person name="Yang D."/>
            <person name="Bader C.D."/>
            <person name="Teijaro C.N."/>
            <person name="Fluegel L."/>
            <person name="Davis C.M."/>
            <person name="Simpson J.R."/>
            <person name="Lauterbach L."/>
            <person name="Steele A.D."/>
            <person name="Gui C."/>
            <person name="Meng S."/>
            <person name="Li G."/>
            <person name="Viehrig K."/>
            <person name="Ye F."/>
            <person name="Su P."/>
            <person name="Kiefer A.F."/>
            <person name="Nichols A."/>
            <person name="Cepeda A.J."/>
            <person name="Yan W."/>
            <person name="Fan B."/>
            <person name="Jiang Y."/>
            <person name="Adhikari A."/>
            <person name="Zheng C.-J."/>
            <person name="Schuster L."/>
            <person name="Cowan T.M."/>
            <person name="Smanski M.J."/>
            <person name="Chevrette M.G."/>
            <person name="De Carvalho L.P.S."/>
            <person name="Shen B."/>
        </authorList>
    </citation>
    <scope>NUCLEOTIDE SEQUENCE [LARGE SCALE GENOMIC DNA]</scope>
    <source>
        <strain evidence="5 6">NPDC050545</strain>
    </source>
</reference>
<dbReference type="Pfam" id="PF01638">
    <property type="entry name" value="HxlR"/>
    <property type="match status" value="1"/>
</dbReference>
<accession>A0ABW7YV42</accession>
<keyword evidence="1" id="KW-0805">Transcription regulation</keyword>
<protein>
    <submittedName>
        <fullName evidence="5">Winged helix-turn-helix transcriptional regulator</fullName>
    </submittedName>
</protein>
<keyword evidence="3" id="KW-0804">Transcription</keyword>
<evidence type="ECO:0000313" key="6">
    <source>
        <dbReference type="Proteomes" id="UP001612741"/>
    </source>
</evidence>
<dbReference type="RefSeq" id="WP_397081600.1">
    <property type="nucleotide sequence ID" value="NZ_JBITGY010000003.1"/>
</dbReference>
<name>A0ABW7YV42_9ACTN</name>
<sequence>MTTLTAAQRRAREQRAHEAFVKVCPTNRLLALISDKWVSLVVSALAGRGTLRYSDLRREIPGVSEKMLTQTLRSMERDGLVTRTVTAAVPPRVDYELTELGRDLTGLIFTVRDWAEANIARIDAARAGYDAAS</sequence>
<feature type="domain" description="HTH hxlR-type" evidence="4">
    <location>
        <begin position="24"/>
        <end position="123"/>
    </location>
</feature>
<dbReference type="EMBL" id="JBITGY010000003">
    <property type="protein sequence ID" value="MFI6498349.1"/>
    <property type="molecule type" value="Genomic_DNA"/>
</dbReference>
<dbReference type="Gene3D" id="1.10.10.10">
    <property type="entry name" value="Winged helix-like DNA-binding domain superfamily/Winged helix DNA-binding domain"/>
    <property type="match status" value="1"/>
</dbReference>
<comment type="caution">
    <text evidence="5">The sequence shown here is derived from an EMBL/GenBank/DDBJ whole genome shotgun (WGS) entry which is preliminary data.</text>
</comment>
<dbReference type="PROSITE" id="PS51118">
    <property type="entry name" value="HTH_HXLR"/>
    <property type="match status" value="1"/>
</dbReference>
<organism evidence="5 6">
    <name type="scientific">Nonomuraea typhae</name>
    <dbReference type="NCBI Taxonomy" id="2603600"/>
    <lineage>
        <taxon>Bacteria</taxon>
        <taxon>Bacillati</taxon>
        <taxon>Actinomycetota</taxon>
        <taxon>Actinomycetes</taxon>
        <taxon>Streptosporangiales</taxon>
        <taxon>Streptosporangiaceae</taxon>
        <taxon>Nonomuraea</taxon>
    </lineage>
</organism>
<evidence type="ECO:0000259" key="4">
    <source>
        <dbReference type="PROSITE" id="PS51118"/>
    </source>
</evidence>
<dbReference type="SUPFAM" id="SSF46785">
    <property type="entry name" value="Winged helix' DNA-binding domain"/>
    <property type="match status" value="1"/>
</dbReference>
<dbReference type="InterPro" id="IPR036390">
    <property type="entry name" value="WH_DNA-bd_sf"/>
</dbReference>
<proteinExistence type="predicted"/>
<dbReference type="Proteomes" id="UP001612741">
    <property type="component" value="Unassembled WGS sequence"/>
</dbReference>
<dbReference type="PANTHER" id="PTHR33204:SF18">
    <property type="entry name" value="TRANSCRIPTIONAL REGULATORY PROTEIN"/>
    <property type="match status" value="1"/>
</dbReference>
<dbReference type="PANTHER" id="PTHR33204">
    <property type="entry name" value="TRANSCRIPTIONAL REGULATOR, MARR FAMILY"/>
    <property type="match status" value="1"/>
</dbReference>
<dbReference type="InterPro" id="IPR002577">
    <property type="entry name" value="HTH_HxlR"/>
</dbReference>